<keyword evidence="1" id="KW-0614">Plasmid</keyword>
<name>A0A0P0RNC0_9BURK</name>
<protein>
    <submittedName>
        <fullName evidence="1">Uncharacterized protein</fullName>
    </submittedName>
</protein>
<proteinExistence type="predicted"/>
<gene>
    <name evidence="1" type="ORF">K788_00006615</name>
</gene>
<dbReference type="Proteomes" id="UP000019146">
    <property type="component" value="Plasmid unnamed"/>
</dbReference>
<dbReference type="EMBL" id="CP012748">
    <property type="protein sequence ID" value="ALL70423.1"/>
    <property type="molecule type" value="Genomic_DNA"/>
</dbReference>
<dbReference type="KEGG" id="bcai:K788_00006615"/>
<evidence type="ECO:0000313" key="1">
    <source>
        <dbReference type="EMBL" id="ALL70423.1"/>
    </source>
</evidence>
<accession>A0A0P0RNC0</accession>
<sequence>MQGAERSGTHGFFGFQRSHDVAAMPRSDLQDALPFV</sequence>
<geneLocation type="plasmid" evidence="2"/>
<dbReference type="AlphaFoldDB" id="A0A0P0RNC0"/>
<organism evidence="1 2">
    <name type="scientific">Paraburkholderia caribensis MBA4</name>
    <dbReference type="NCBI Taxonomy" id="1323664"/>
    <lineage>
        <taxon>Bacteria</taxon>
        <taxon>Pseudomonadati</taxon>
        <taxon>Pseudomonadota</taxon>
        <taxon>Betaproteobacteria</taxon>
        <taxon>Burkholderiales</taxon>
        <taxon>Burkholderiaceae</taxon>
        <taxon>Paraburkholderia</taxon>
    </lineage>
</organism>
<reference evidence="1 2" key="1">
    <citation type="journal article" date="2014" name="Genome Announc.">
        <title>Draft Genome Sequence of the Haloacid-Degrading Burkholderia caribensis Strain MBA4.</title>
        <authorList>
            <person name="Pan Y."/>
            <person name="Kong K.F."/>
            <person name="Tsang J.S."/>
        </authorList>
    </citation>
    <scope>NUCLEOTIDE SEQUENCE [LARGE SCALE GENOMIC DNA]</scope>
    <source>
        <strain evidence="1 2">MBA4</strain>
        <plasmid evidence="2">Plasmid</plasmid>
    </source>
</reference>
<evidence type="ECO:0000313" key="2">
    <source>
        <dbReference type="Proteomes" id="UP000019146"/>
    </source>
</evidence>